<accession>X8E5T1</accession>
<dbReference type="EMBL" id="JAOB01000006">
    <property type="protein sequence ID" value="EUA76262.1"/>
    <property type="molecule type" value="Genomic_DNA"/>
</dbReference>
<protein>
    <submittedName>
        <fullName evidence="2">Uncharacterized protein</fullName>
    </submittedName>
</protein>
<reference evidence="2" key="1">
    <citation type="submission" date="2014-01" db="EMBL/GenBank/DDBJ databases">
        <authorList>
            <person name="Brown-Elliot B."/>
            <person name="Wallace R."/>
            <person name="Lenaerts A."/>
            <person name="Ordway D."/>
            <person name="DeGroote M.A."/>
            <person name="Parker T."/>
            <person name="Sizemore C."/>
            <person name="Tallon L.J."/>
            <person name="Sadzewicz L.K."/>
            <person name="Sengamalay N."/>
            <person name="Fraser C.M."/>
            <person name="Hine E."/>
            <person name="Shefchek K.A."/>
            <person name="Das S.P."/>
            <person name="Tettelin H."/>
        </authorList>
    </citation>
    <scope>NUCLEOTIDE SEQUENCE [LARGE SCALE GENOMIC DNA]</scope>
    <source>
        <strain evidence="2">4042</strain>
    </source>
</reference>
<dbReference type="PATRIC" id="fig|1299334.3.peg.464"/>
<name>X8E5T1_MYCXE</name>
<feature type="compositionally biased region" description="Low complexity" evidence="1">
    <location>
        <begin position="1"/>
        <end position="19"/>
    </location>
</feature>
<feature type="compositionally biased region" description="Polar residues" evidence="1">
    <location>
        <begin position="48"/>
        <end position="60"/>
    </location>
</feature>
<proteinExistence type="predicted"/>
<gene>
    <name evidence="2" type="ORF">I553_7442</name>
</gene>
<feature type="region of interest" description="Disordered" evidence="1">
    <location>
        <begin position="1"/>
        <end position="81"/>
    </location>
</feature>
<sequence>MDPANPAAGWPTPPAGATAVHACGTDNGRSTPRGRYPPIPQARPNPGSRMSPSWPSTNPTRLLCPIARFDTRSRGRGRRPQ</sequence>
<organism evidence="2">
    <name type="scientific">Mycobacterium xenopi 4042</name>
    <dbReference type="NCBI Taxonomy" id="1299334"/>
    <lineage>
        <taxon>Bacteria</taxon>
        <taxon>Bacillati</taxon>
        <taxon>Actinomycetota</taxon>
        <taxon>Actinomycetes</taxon>
        <taxon>Mycobacteriales</taxon>
        <taxon>Mycobacteriaceae</taxon>
        <taxon>Mycobacterium</taxon>
    </lineage>
</organism>
<comment type="caution">
    <text evidence="2">The sequence shown here is derived from an EMBL/GenBank/DDBJ whole genome shotgun (WGS) entry which is preliminary data.</text>
</comment>
<evidence type="ECO:0000313" key="2">
    <source>
        <dbReference type="EMBL" id="EUA76262.1"/>
    </source>
</evidence>
<evidence type="ECO:0000256" key="1">
    <source>
        <dbReference type="SAM" id="MobiDB-lite"/>
    </source>
</evidence>
<dbReference type="AlphaFoldDB" id="X8E5T1"/>